<evidence type="ECO:0008006" key="3">
    <source>
        <dbReference type="Google" id="ProtNLM"/>
    </source>
</evidence>
<name>G5CIY9_9FIRM</name>
<keyword evidence="1" id="KW-1133">Transmembrane helix</keyword>
<dbReference type="AlphaFoldDB" id="G5CIY9"/>
<organism evidence="2">
    <name type="scientific">Sulfobacillus thermotolerans</name>
    <dbReference type="NCBI Taxonomy" id="338644"/>
    <lineage>
        <taxon>Bacteria</taxon>
        <taxon>Bacillati</taxon>
        <taxon>Bacillota</taxon>
        <taxon>Clostridia</taxon>
        <taxon>Eubacteriales</taxon>
        <taxon>Clostridiales Family XVII. Incertae Sedis</taxon>
        <taxon>Sulfobacillus</taxon>
    </lineage>
</organism>
<geneLocation type="plasmid" evidence="2">
    <name>pL15</name>
</geneLocation>
<proteinExistence type="predicted"/>
<keyword evidence="1" id="KW-0472">Membrane</keyword>
<accession>G5CIY9</accession>
<keyword evidence="1" id="KW-0812">Transmembrane</keyword>
<feature type="transmembrane region" description="Helical" evidence="1">
    <location>
        <begin position="16"/>
        <end position="38"/>
    </location>
</feature>
<dbReference type="Gene3D" id="3.40.30.10">
    <property type="entry name" value="Glutaredoxin"/>
    <property type="match status" value="1"/>
</dbReference>
<evidence type="ECO:0000313" key="2">
    <source>
        <dbReference type="EMBL" id="AEP14266.1"/>
    </source>
</evidence>
<dbReference type="SUPFAM" id="SSF52833">
    <property type="entry name" value="Thioredoxin-like"/>
    <property type="match status" value="1"/>
</dbReference>
<protein>
    <recommendedName>
        <fullName evidence="3">Thioredoxin domain-containing protein</fullName>
    </recommendedName>
</protein>
<reference evidence="2" key="1">
    <citation type="journal article" date="2011" name="Appl. Environ. Microbiol.">
        <title>Two Large, Related, Cryptic Plasmids from Geographically Distinct Isolates of Sulfobacillus thermotolerans.</title>
        <authorList>
            <person name="Deane S.M."/>
            <person name="Rawlings D.E."/>
        </authorList>
    </citation>
    <scope>NUCLEOTIDE SEQUENCE</scope>
    <source>
        <strain evidence="2">L15</strain>
        <plasmid evidence="2">pL15</plasmid>
    </source>
</reference>
<dbReference type="EMBL" id="JN119829">
    <property type="protein sequence ID" value="AEP14266.1"/>
    <property type="molecule type" value="Genomic_DNA"/>
</dbReference>
<evidence type="ECO:0000256" key="1">
    <source>
        <dbReference type="SAM" id="Phobius"/>
    </source>
</evidence>
<gene>
    <name evidence="2" type="primary">orfL18</name>
</gene>
<sequence length="243" mass="24815">MASISPHETVQLPRRWALGFAFAAGLGFMSGGFTLGVLASHGFSSRIGATATGTLNPTRPLGAGDSGGAAAAGPFAVGSPAPFTTSVDTLTGRPTTLARGTQGTVVMAMASWCLFCGYDDKWVLPVLAKTPGVTVDIVDVSPQGGIADPGPQSPAFSGHDGQGGPLTVAGMETTMQQYVKTFGTLTAPNIHVYVAPQTTQRSWHIQSFPTLAFIGPSGKVVVAPNGAQTLSQAQSDLQQALQS</sequence>
<dbReference type="InterPro" id="IPR036249">
    <property type="entry name" value="Thioredoxin-like_sf"/>
</dbReference>
<keyword evidence="2" id="KW-0614">Plasmid</keyword>